<sequence length="425" mass="45609">MTTASYEQLIREPIDNQYKGFPPSETTYTIGTVAAAGWNVLAGDLLLPALVLHQDALDHNLALMAKWCADRNVSLAPHGKTPMAPQLFLRQLQAGAWGVTAATVSQARIMRSFGVRRIVLANELVSPVGLRWVAQQLDADESFELFCLVDSAYTADRMASILAAAGAVRPLPVLLEVGLPAGRAGVRDDTEALALAEHIAGLPQLRLAGVEAFEGVAGSNREPVTLAAIDAVLGRMTALLTEIDKRGLFDGDEVLFTAGGSAFFDRVVVAAEQIGTLSRPVRTVLRSGCYVTHDHGSYEVTSPLRSGGDGPALRPALELWAEVLSTPEPGNAIVGFGKRDVSYDQELPIPLTWIDAAGTRTDVTGRAKVGKLNDQHAFLRSDLPLRPGDVLTFGIAHPCTAFDKWRLLPVIDTNTTVVDAIRTFF</sequence>
<dbReference type="InterPro" id="IPR001608">
    <property type="entry name" value="Ala_racemase_N"/>
</dbReference>
<dbReference type="Proteomes" id="UP001500618">
    <property type="component" value="Unassembled WGS sequence"/>
</dbReference>
<dbReference type="PANTHER" id="PTHR28004">
    <property type="entry name" value="ZGC:162816-RELATED"/>
    <property type="match status" value="1"/>
</dbReference>
<proteinExistence type="inferred from homology"/>
<dbReference type="Pfam" id="PF14031">
    <property type="entry name" value="D-ser_dehydrat"/>
    <property type="match status" value="1"/>
</dbReference>
<dbReference type="RefSeq" id="WP_344310856.1">
    <property type="nucleotide sequence ID" value="NZ_BAAANY010000009.1"/>
</dbReference>
<feature type="domain" description="D-serine dehydratase-like" evidence="3">
    <location>
        <begin position="316"/>
        <end position="412"/>
    </location>
</feature>
<comment type="caution">
    <text evidence="4">The sequence shown here is derived from an EMBL/GenBank/DDBJ whole genome shotgun (WGS) entry which is preliminary data.</text>
</comment>
<organism evidence="4 5">
    <name type="scientific">Fodinicola feengrottensis</name>
    <dbReference type="NCBI Taxonomy" id="435914"/>
    <lineage>
        <taxon>Bacteria</taxon>
        <taxon>Bacillati</taxon>
        <taxon>Actinomycetota</taxon>
        <taxon>Actinomycetes</taxon>
        <taxon>Mycobacteriales</taxon>
        <taxon>Fodinicola</taxon>
    </lineage>
</organism>
<evidence type="ECO:0000313" key="4">
    <source>
        <dbReference type="EMBL" id="GAA1679260.1"/>
    </source>
</evidence>
<protein>
    <submittedName>
        <fullName evidence="4">Alanine racemase</fullName>
    </submittedName>
</protein>
<dbReference type="PANTHER" id="PTHR28004:SF8">
    <property type="entry name" value="D-SERINE DEAMINASE"/>
    <property type="match status" value="1"/>
</dbReference>
<dbReference type="InterPro" id="IPR029066">
    <property type="entry name" value="PLP-binding_barrel"/>
</dbReference>
<dbReference type="InterPro" id="IPR042208">
    <property type="entry name" value="D-ser_dehydrat-like_sf"/>
</dbReference>
<dbReference type="SUPFAM" id="SSF51419">
    <property type="entry name" value="PLP-binding barrel"/>
    <property type="match status" value="1"/>
</dbReference>
<accession>A0ABP4SYG4</accession>
<keyword evidence="5" id="KW-1185">Reference proteome</keyword>
<evidence type="ECO:0000259" key="3">
    <source>
        <dbReference type="SMART" id="SM01119"/>
    </source>
</evidence>
<dbReference type="EMBL" id="BAAANY010000009">
    <property type="protein sequence ID" value="GAA1679260.1"/>
    <property type="molecule type" value="Genomic_DNA"/>
</dbReference>
<dbReference type="Pfam" id="PF01168">
    <property type="entry name" value="Ala_racemase_N"/>
    <property type="match status" value="1"/>
</dbReference>
<gene>
    <name evidence="4" type="ORF">GCM10009765_30610</name>
</gene>
<dbReference type="InterPro" id="IPR051466">
    <property type="entry name" value="D-amino_acid_metab_enzyme"/>
</dbReference>
<name>A0ABP4SYG4_9ACTN</name>
<dbReference type="Gene3D" id="3.20.20.10">
    <property type="entry name" value="Alanine racemase"/>
    <property type="match status" value="1"/>
</dbReference>
<reference evidence="5" key="1">
    <citation type="journal article" date="2019" name="Int. J. Syst. Evol. Microbiol.">
        <title>The Global Catalogue of Microorganisms (GCM) 10K type strain sequencing project: providing services to taxonomists for standard genome sequencing and annotation.</title>
        <authorList>
            <consortium name="The Broad Institute Genomics Platform"/>
            <consortium name="The Broad Institute Genome Sequencing Center for Infectious Disease"/>
            <person name="Wu L."/>
            <person name="Ma J."/>
        </authorList>
    </citation>
    <scope>NUCLEOTIDE SEQUENCE [LARGE SCALE GENOMIC DNA]</scope>
    <source>
        <strain evidence="5">JCM 14718</strain>
    </source>
</reference>
<evidence type="ECO:0000256" key="1">
    <source>
        <dbReference type="ARBA" id="ARBA00005323"/>
    </source>
</evidence>
<dbReference type="SMART" id="SM01119">
    <property type="entry name" value="D-ser_dehydrat"/>
    <property type="match status" value="1"/>
</dbReference>
<keyword evidence="2" id="KW-0456">Lyase</keyword>
<evidence type="ECO:0000256" key="2">
    <source>
        <dbReference type="ARBA" id="ARBA00023239"/>
    </source>
</evidence>
<comment type="similarity">
    <text evidence="1">Belongs to the DSD1 family.</text>
</comment>
<dbReference type="CDD" id="cd06818">
    <property type="entry name" value="PLPDE_III_cryptic_DSD"/>
    <property type="match status" value="1"/>
</dbReference>
<evidence type="ECO:0000313" key="5">
    <source>
        <dbReference type="Proteomes" id="UP001500618"/>
    </source>
</evidence>
<dbReference type="Gene3D" id="2.40.37.20">
    <property type="entry name" value="D-serine dehydratase-like domain"/>
    <property type="match status" value="1"/>
</dbReference>
<dbReference type="InterPro" id="IPR026956">
    <property type="entry name" value="D-ser_dehydrat-like_dom"/>
</dbReference>